<dbReference type="AlphaFoldDB" id="A0A2J9VKV2"/>
<feature type="chain" id="PRO_5014456469" evidence="2">
    <location>
        <begin position="26"/>
        <end position="744"/>
    </location>
</feature>
<dbReference type="OrthoDB" id="6194540at2"/>
<keyword evidence="1 2" id="KW-0732">Signal</keyword>
<dbReference type="InterPro" id="IPR036435">
    <property type="entry name" value="Leukocidin/porin_MspA_sf"/>
</dbReference>
<feature type="domain" description="Ricin B lectin" evidence="3">
    <location>
        <begin position="487"/>
        <end position="602"/>
    </location>
</feature>
<dbReference type="RefSeq" id="WP_001125288.1">
    <property type="nucleotide sequence ID" value="NZ_CAWMSS010000002.1"/>
</dbReference>
<dbReference type="InterPro" id="IPR036404">
    <property type="entry name" value="Jacalin-like_lectin_dom_sf"/>
</dbReference>
<dbReference type="PROSITE" id="PS50231">
    <property type="entry name" value="RICIN_B_LECTIN"/>
    <property type="match status" value="1"/>
</dbReference>
<dbReference type="SMR" id="A0A2J9VKV2"/>
<dbReference type="SMART" id="SM00458">
    <property type="entry name" value="RICIN"/>
    <property type="match status" value="1"/>
</dbReference>
<name>A0A2J9VKV2_VIBMI</name>
<dbReference type="InterPro" id="IPR016183">
    <property type="entry name" value="Leukocidin/Hemolysin_toxin"/>
</dbReference>
<evidence type="ECO:0000256" key="2">
    <source>
        <dbReference type="SAM" id="SignalP"/>
    </source>
</evidence>
<dbReference type="CDD" id="cd09302">
    <property type="entry name" value="Jacalin_like"/>
    <property type="match status" value="1"/>
</dbReference>
<dbReference type="SUPFAM" id="SSF56959">
    <property type="entry name" value="Leukocidin-like"/>
    <property type="match status" value="1"/>
</dbReference>
<comment type="caution">
    <text evidence="4">The sequence shown here is derived from an EMBL/GenBank/DDBJ whole genome shotgun (WGS) entry which is preliminary data.</text>
</comment>
<dbReference type="InterPro" id="IPR022220">
    <property type="entry name" value="Hemolysin_N"/>
</dbReference>
<dbReference type="EMBL" id="LOSJ02000001">
    <property type="protein sequence ID" value="PNM64400.1"/>
    <property type="molecule type" value="Genomic_DNA"/>
</dbReference>
<dbReference type="InterPro" id="IPR043080">
    <property type="entry name" value="Hemolysin_N_sf"/>
</dbReference>
<dbReference type="InterPro" id="IPR035992">
    <property type="entry name" value="Ricin_B-like_lectins"/>
</dbReference>
<dbReference type="Gene3D" id="3.30.110.130">
    <property type="entry name" value="Hemolytic toxin, N-terminal domain"/>
    <property type="match status" value="1"/>
</dbReference>
<dbReference type="InterPro" id="IPR000772">
    <property type="entry name" value="Ricin_B_lectin"/>
</dbReference>
<dbReference type="SUPFAM" id="SSF50370">
    <property type="entry name" value="Ricin B-like lectins"/>
    <property type="match status" value="1"/>
</dbReference>
<dbReference type="CDD" id="cd23423">
    <property type="entry name" value="beta-trefoil_Ricin_hemolysin"/>
    <property type="match status" value="1"/>
</dbReference>
<dbReference type="GO" id="GO:0005576">
    <property type="term" value="C:extracellular region"/>
    <property type="evidence" value="ECO:0007669"/>
    <property type="project" value="InterPro"/>
</dbReference>
<dbReference type="Pfam" id="PF07968">
    <property type="entry name" value="Leukocidin"/>
    <property type="match status" value="1"/>
</dbReference>
<reference evidence="4" key="1">
    <citation type="submission" date="2017-12" db="EMBL/GenBank/DDBJ databases">
        <title>FDA dAtabase for Regulatory Grade micrObial Sequences (FDA-ARGOS): Supporting development and validation of Infectious Disease Dx tests.</title>
        <authorList>
            <person name="Hoffmann M."/>
            <person name="Allard M."/>
            <person name="Evans P."/>
            <person name="Brown E."/>
            <person name="Tallon L.J."/>
            <person name="Sadzewicz L."/>
            <person name="Sengamalay N."/>
            <person name="Ott S."/>
            <person name="Godinez A."/>
            <person name="Nagaraj S."/>
            <person name="Vavikolanu K."/>
            <person name="Aluvathingal J."/>
            <person name="Nadendla S."/>
            <person name="Hobson J."/>
            <person name="Sichtig H."/>
        </authorList>
    </citation>
    <scope>NUCLEOTIDE SEQUENCE [LARGE SCALE GENOMIC DNA]</scope>
    <source>
        <strain evidence="4">FDAARGOS_113</strain>
    </source>
</reference>
<keyword evidence="5" id="KW-1185">Reference proteome</keyword>
<evidence type="ECO:0000313" key="4">
    <source>
        <dbReference type="EMBL" id="PNM64400.1"/>
    </source>
</evidence>
<dbReference type="Pfam" id="PF16458">
    <property type="entry name" value="Beta-prism_lec"/>
    <property type="match status" value="1"/>
</dbReference>
<dbReference type="GO" id="GO:0051715">
    <property type="term" value="P:cytolysis in another organism"/>
    <property type="evidence" value="ECO:0007669"/>
    <property type="project" value="InterPro"/>
</dbReference>
<gene>
    <name evidence="4" type="ORF">AL544_005665</name>
</gene>
<sequence length="744" mass="83062">MPKLNRCAIAILTIFSAISSHTVFANISDPVGEAVEIISQVADNHAIKYYNAADWQSEESQLPSLAELREQVINQQLRILVDFSQISDPDRLTEMQVKFRKTYGVGFANTFIVITEHKGELLFTPFDRAEDVDPTLLEAPRSERVLSRSRRSVSANNVTNNNETNTLPHVAFYINVNRSISDEECTFANSWLWKNDKGSRPFCKDANISLIYRVNLERSLQYGIVGSATPDAKIVRISLDDDSTGAGIHLNDQLGYRFFKAGYTTLDAYFREWSTDAIAQDYRFSFNASNDKAQILKTFPVTNVNANFERKEVSGFELGVTGGVEADKNGPKAKLEAKASYTQSRWLTYNTQDYRIERSAKNAQNVSFTWNRQQYATAESLLNRSTDALWVETYPVDVNRISPLSYASFVPKMDVIYKASPKETGSTDFVIDSSVNIRPIYNGAYKHYYVVGSHQSYHGFENTPRRRVTKSASFTVDWDHPVFTGGRPVNLQLASFNNRCIEADDQGRLMATTCDSQQAAQSFIYDQQGRYVSASNTKLCLDGEALDSLQTCNQNLTQRWEWREGSDELSNVFNGEVLGHDKQTGELGLYSTGSDAVSLRTITSYTNVFHEQESSPVLGLTQGKVNQQRVEKDNQLYVRAGAAIDALGTAPELLVGGTGGSITTVDLTGLSSITATSGDFNFGGQQLVALTFTYQDGRQQMVGSKEYISNAHEDRFDVPTGANITQMKVWADNWLVKGVQFDLN</sequence>
<dbReference type="Pfam" id="PF12563">
    <property type="entry name" value="Hemolysin_N"/>
    <property type="match status" value="1"/>
</dbReference>
<dbReference type="Gene3D" id="2.100.10.30">
    <property type="entry name" value="Jacalin-like lectin domain"/>
    <property type="match status" value="1"/>
</dbReference>
<dbReference type="Gene3D" id="6.20.40.20">
    <property type="entry name" value="Leukocidin/Hemolysin toxin, pre-stem domain"/>
    <property type="match status" value="1"/>
</dbReference>
<dbReference type="InterPro" id="IPR032496">
    <property type="entry name" value="Hemolysin_beta-prism_lec"/>
</dbReference>
<dbReference type="Gene3D" id="2.70.240.20">
    <property type="entry name" value="Leukocidin/Hemolysin toxin, cytolysin domain"/>
    <property type="match status" value="1"/>
</dbReference>
<dbReference type="Proteomes" id="UP000053748">
    <property type="component" value="Unassembled WGS sequence"/>
</dbReference>
<accession>A0A2J9VKV2</accession>
<protein>
    <submittedName>
        <fullName evidence="4">Hemolysin</fullName>
    </submittedName>
</protein>
<organism evidence="4 5">
    <name type="scientific">Vibrio mimicus</name>
    <dbReference type="NCBI Taxonomy" id="674"/>
    <lineage>
        <taxon>Bacteria</taxon>
        <taxon>Pseudomonadati</taxon>
        <taxon>Pseudomonadota</taxon>
        <taxon>Gammaproteobacteria</taxon>
        <taxon>Vibrionales</taxon>
        <taxon>Vibrionaceae</taxon>
        <taxon>Vibrio</taxon>
    </lineage>
</organism>
<feature type="signal peptide" evidence="2">
    <location>
        <begin position="1"/>
        <end position="25"/>
    </location>
</feature>
<proteinExistence type="predicted"/>
<dbReference type="InterPro" id="IPR044883">
    <property type="entry name" value="Hemolysin_pre-stem_dom_sf"/>
</dbReference>
<evidence type="ECO:0000259" key="3">
    <source>
        <dbReference type="SMART" id="SM00458"/>
    </source>
</evidence>
<evidence type="ECO:0000313" key="5">
    <source>
        <dbReference type="Proteomes" id="UP000053748"/>
    </source>
</evidence>
<evidence type="ECO:0000256" key="1">
    <source>
        <dbReference type="ARBA" id="ARBA00022729"/>
    </source>
</evidence>